<dbReference type="EMBL" id="PGCJ01000808">
    <property type="protein sequence ID" value="PLW19765.1"/>
    <property type="molecule type" value="Genomic_DNA"/>
</dbReference>
<dbReference type="EMBL" id="PGCJ01000023">
    <property type="protein sequence ID" value="PLW56233.1"/>
    <property type="molecule type" value="Genomic_DNA"/>
</dbReference>
<comment type="caution">
    <text evidence="2">The sequence shown here is derived from an EMBL/GenBank/DDBJ whole genome shotgun (WGS) entry which is preliminary data.</text>
</comment>
<reference evidence="2 4" key="1">
    <citation type="submission" date="2017-11" db="EMBL/GenBank/DDBJ databases">
        <title>De novo assembly and phasing of dikaryotic genomes from two isolates of Puccinia coronata f. sp. avenae, the causal agent of oat crown rust.</title>
        <authorList>
            <person name="Miller M.E."/>
            <person name="Zhang Y."/>
            <person name="Omidvar V."/>
            <person name="Sperschneider J."/>
            <person name="Schwessinger B."/>
            <person name="Raley C."/>
            <person name="Palmer J.M."/>
            <person name="Garnica D."/>
            <person name="Upadhyaya N."/>
            <person name="Rathjen J."/>
            <person name="Taylor J.M."/>
            <person name="Park R.F."/>
            <person name="Dodds P.N."/>
            <person name="Hirsch C.D."/>
            <person name="Kianian S.F."/>
            <person name="Figueroa M."/>
        </authorList>
    </citation>
    <scope>NUCLEOTIDE SEQUENCE [LARGE SCALE GENOMIC DNA]</scope>
    <source>
        <strain evidence="2">12NC29</strain>
    </source>
</reference>
<evidence type="ECO:0000313" key="3">
    <source>
        <dbReference type="EMBL" id="PLW56233.1"/>
    </source>
</evidence>
<keyword evidence="4" id="KW-1185">Reference proteome</keyword>
<name>A0A2N5T2R5_9BASI</name>
<gene>
    <name evidence="3" type="ORF">PCANC_02010</name>
    <name evidence="2" type="ORF">PCANC_07667</name>
</gene>
<dbReference type="AlphaFoldDB" id="A0A2N5T2R5"/>
<organism evidence="2 4">
    <name type="scientific">Puccinia coronata f. sp. avenae</name>
    <dbReference type="NCBI Taxonomy" id="200324"/>
    <lineage>
        <taxon>Eukaryota</taxon>
        <taxon>Fungi</taxon>
        <taxon>Dikarya</taxon>
        <taxon>Basidiomycota</taxon>
        <taxon>Pucciniomycotina</taxon>
        <taxon>Pucciniomycetes</taxon>
        <taxon>Pucciniales</taxon>
        <taxon>Pucciniaceae</taxon>
        <taxon>Puccinia</taxon>
    </lineage>
</organism>
<evidence type="ECO:0000256" key="1">
    <source>
        <dbReference type="SAM" id="MobiDB-lite"/>
    </source>
</evidence>
<accession>A0A2N5T2R5</accession>
<proteinExistence type="predicted"/>
<feature type="region of interest" description="Disordered" evidence="1">
    <location>
        <begin position="27"/>
        <end position="83"/>
    </location>
</feature>
<dbReference type="Proteomes" id="UP000235388">
    <property type="component" value="Unassembled WGS sequence"/>
</dbReference>
<sequence length="83" mass="8903">MRDGDESSSLFLANTFVLGRMIRALNAPEESPAQNALSGGQPRRPRSYSAHDSPFAAPINQQAGPASRLSLAHRAQPSWSLAD</sequence>
<protein>
    <submittedName>
        <fullName evidence="2">Uncharacterized protein</fullName>
    </submittedName>
</protein>
<evidence type="ECO:0000313" key="2">
    <source>
        <dbReference type="EMBL" id="PLW19765.1"/>
    </source>
</evidence>
<evidence type="ECO:0000313" key="4">
    <source>
        <dbReference type="Proteomes" id="UP000235388"/>
    </source>
</evidence>